<dbReference type="InterPro" id="IPR000943">
    <property type="entry name" value="RNA_pol_sigma70"/>
</dbReference>
<evidence type="ECO:0000256" key="5">
    <source>
        <dbReference type="RuleBase" id="RU362124"/>
    </source>
</evidence>
<protein>
    <recommendedName>
        <fullName evidence="5">RNA polymerase sigma factor</fullName>
    </recommendedName>
</protein>
<dbReference type="PROSITE" id="PS00716">
    <property type="entry name" value="SIGMA70_2"/>
    <property type="match status" value="1"/>
</dbReference>
<dbReference type="Pfam" id="PF04545">
    <property type="entry name" value="Sigma70_r4"/>
    <property type="match status" value="1"/>
</dbReference>
<proteinExistence type="inferred from homology"/>
<evidence type="ECO:0000313" key="9">
    <source>
        <dbReference type="Proteomes" id="UP000000555"/>
    </source>
</evidence>
<evidence type="ECO:0000259" key="7">
    <source>
        <dbReference type="PROSITE" id="PS00716"/>
    </source>
</evidence>
<name>Q8R8A7_CALS4</name>
<feature type="domain" description="RNA polymerase sigma-70" evidence="7">
    <location>
        <begin position="223"/>
        <end position="249"/>
    </location>
</feature>
<dbReference type="GO" id="GO:0016987">
    <property type="term" value="F:sigma factor activity"/>
    <property type="evidence" value="ECO:0007669"/>
    <property type="project" value="UniProtKB-KW"/>
</dbReference>
<evidence type="ECO:0000256" key="4">
    <source>
        <dbReference type="ARBA" id="ARBA00023163"/>
    </source>
</evidence>
<dbReference type="GO" id="GO:0000428">
    <property type="term" value="C:DNA-directed RNA polymerase complex"/>
    <property type="evidence" value="ECO:0007669"/>
    <property type="project" value="UniProtKB-KW"/>
</dbReference>
<dbReference type="InterPro" id="IPR007627">
    <property type="entry name" value="RNA_pol_sigma70_r2"/>
</dbReference>
<dbReference type="EMBL" id="AE008691">
    <property type="protein sequence ID" value="AAM25274.1"/>
    <property type="molecule type" value="Genomic_DNA"/>
</dbReference>
<evidence type="ECO:0000256" key="3">
    <source>
        <dbReference type="ARBA" id="ARBA00023125"/>
    </source>
</evidence>
<keyword evidence="2 5" id="KW-0731">Sigma factor</keyword>
<gene>
    <name evidence="8" type="primary">RpoD5</name>
    <name evidence="8" type="ordered locus">TTE2104</name>
</gene>
<dbReference type="CDD" id="cd06171">
    <property type="entry name" value="Sigma70_r4"/>
    <property type="match status" value="1"/>
</dbReference>
<dbReference type="NCBIfam" id="TIGR02937">
    <property type="entry name" value="sigma70-ECF"/>
    <property type="match status" value="1"/>
</dbReference>
<dbReference type="PIRSF" id="PIRSF000770">
    <property type="entry name" value="RNA_pol_sigma-SigE/K"/>
    <property type="match status" value="1"/>
</dbReference>
<dbReference type="PANTHER" id="PTHR30603">
    <property type="entry name" value="RNA POLYMERASE SIGMA FACTOR RPO"/>
    <property type="match status" value="1"/>
</dbReference>
<dbReference type="InterPro" id="IPR036388">
    <property type="entry name" value="WH-like_DNA-bd_sf"/>
</dbReference>
<keyword evidence="8" id="KW-0240">DNA-directed RNA polymerase</keyword>
<dbReference type="InterPro" id="IPR014284">
    <property type="entry name" value="RNA_pol_sigma-70_dom"/>
</dbReference>
<comment type="similarity">
    <text evidence="5">Belongs to the sigma-70 factor family.</text>
</comment>
<keyword evidence="1 5" id="KW-0805">Transcription regulation</keyword>
<keyword evidence="4 5" id="KW-0804">Transcription</keyword>
<dbReference type="InterPro" id="IPR013324">
    <property type="entry name" value="RNA_pol_sigma_r3/r4-like"/>
</dbReference>
<dbReference type="PROSITE" id="PS00715">
    <property type="entry name" value="SIGMA70_1"/>
    <property type="match status" value="1"/>
</dbReference>
<dbReference type="Proteomes" id="UP000000555">
    <property type="component" value="Chromosome"/>
</dbReference>
<dbReference type="STRING" id="273068.TTE2104"/>
<dbReference type="InterPro" id="IPR007624">
    <property type="entry name" value="RNA_pol_sigma70_r3"/>
</dbReference>
<evidence type="ECO:0000313" key="8">
    <source>
        <dbReference type="EMBL" id="AAM25274.1"/>
    </source>
</evidence>
<reference evidence="8 9" key="1">
    <citation type="journal article" date="2002" name="Genome Res.">
        <title>A complete sequence of the T. tengcongensis genome.</title>
        <authorList>
            <person name="Bao Q."/>
            <person name="Tian Y."/>
            <person name="Li W."/>
            <person name="Xu Z."/>
            <person name="Xuan Z."/>
            <person name="Hu S."/>
            <person name="Dong W."/>
            <person name="Yang J."/>
            <person name="Chen Y."/>
            <person name="Xue Y."/>
            <person name="Xu Y."/>
            <person name="Lai X."/>
            <person name="Huang L."/>
            <person name="Dong X."/>
            <person name="Ma Y."/>
            <person name="Ling L."/>
            <person name="Tan H."/>
            <person name="Chen R."/>
            <person name="Wang J."/>
            <person name="Yu J."/>
            <person name="Yang H."/>
        </authorList>
    </citation>
    <scope>NUCLEOTIDE SEQUENCE [LARGE SCALE GENOMIC DNA]</scope>
    <source>
        <strain evidence="9">DSM 15242 / JCM 11007 / NBRC 100824 / MB4</strain>
    </source>
</reference>
<dbReference type="AlphaFoldDB" id="Q8R8A7"/>
<dbReference type="Pfam" id="PF04542">
    <property type="entry name" value="Sigma70_r2"/>
    <property type="match status" value="1"/>
</dbReference>
<comment type="function">
    <text evidence="5">Sigma factors are initiation factors that promote the attachment of RNA polymerase to specific initiation sites and are then released.</text>
</comment>
<evidence type="ECO:0000256" key="1">
    <source>
        <dbReference type="ARBA" id="ARBA00023015"/>
    </source>
</evidence>
<feature type="domain" description="RNA polymerase sigma-70" evidence="6">
    <location>
        <begin position="55"/>
        <end position="68"/>
    </location>
</feature>
<dbReference type="RefSeq" id="WP_011026212.1">
    <property type="nucleotide sequence ID" value="NC_003869.1"/>
</dbReference>
<evidence type="ECO:0000256" key="2">
    <source>
        <dbReference type="ARBA" id="ARBA00023082"/>
    </source>
</evidence>
<dbReference type="InterPro" id="IPR007630">
    <property type="entry name" value="RNA_pol_sigma70_r4"/>
</dbReference>
<dbReference type="PANTHER" id="PTHR30603:SF17">
    <property type="entry name" value="RNA POLYMERASE SIGMA-G FACTOR"/>
    <property type="match status" value="1"/>
</dbReference>
<dbReference type="OrthoDB" id="9809557at2"/>
<dbReference type="InterPro" id="IPR050239">
    <property type="entry name" value="Sigma-70_RNA_pol_init_factors"/>
</dbReference>
<dbReference type="GO" id="GO:0003677">
    <property type="term" value="F:DNA binding"/>
    <property type="evidence" value="ECO:0007669"/>
    <property type="project" value="UniProtKB-KW"/>
</dbReference>
<dbReference type="GO" id="GO:0006352">
    <property type="term" value="P:DNA-templated transcription initiation"/>
    <property type="evidence" value="ECO:0007669"/>
    <property type="project" value="InterPro"/>
</dbReference>
<dbReference type="HOGENOM" id="CLU_014793_3_5_9"/>
<dbReference type="SUPFAM" id="SSF88946">
    <property type="entry name" value="Sigma2 domain of RNA polymerase sigma factors"/>
    <property type="match status" value="1"/>
</dbReference>
<accession>Q8R8A7</accession>
<dbReference type="Gene3D" id="1.10.601.10">
    <property type="entry name" value="RNA Polymerase Primary Sigma Factor"/>
    <property type="match status" value="1"/>
</dbReference>
<dbReference type="KEGG" id="tte:TTE2104"/>
<keyword evidence="3 5" id="KW-0238">DNA-binding</keyword>
<organism evidence="8 9">
    <name type="scientific">Caldanaerobacter subterraneus subsp. tengcongensis (strain DSM 15242 / JCM 11007 / NBRC 100824 / MB4)</name>
    <name type="common">Thermoanaerobacter tengcongensis</name>
    <dbReference type="NCBI Taxonomy" id="273068"/>
    <lineage>
        <taxon>Bacteria</taxon>
        <taxon>Bacillati</taxon>
        <taxon>Bacillota</taxon>
        <taxon>Clostridia</taxon>
        <taxon>Thermoanaerobacterales</taxon>
        <taxon>Thermoanaerobacteraceae</taxon>
        <taxon>Caldanaerobacter</taxon>
    </lineage>
</organism>
<dbReference type="PRINTS" id="PR00046">
    <property type="entry name" value="SIGMA70FCT"/>
</dbReference>
<sequence length="265" mass="30687">MNSVLTKEKTDEFELFERLRNGDKKARDEIVEKNIGLVVSIAANFSKAYGVELDDLIQEGFIGLLAAIEGFDHTKGYRFSTYAVFYIKQKIQRYIWGRSRTIHLPVKTYQKLNQVLSAQLKLEQVKGEAFPEEIAEETGIKTEEVVNLLSLKNPTVSLNQQLYENDNTELIDVILDEQSENEIDRNYSLEELRKILKECLEVLPEKERSVLEMRYGLNGTPMTLKQIAEILNISKQRAGQIEKRALQRLRNSRKIRNALLDFLYN</sequence>
<evidence type="ECO:0000259" key="6">
    <source>
        <dbReference type="PROSITE" id="PS00715"/>
    </source>
</evidence>
<dbReference type="SUPFAM" id="SSF88659">
    <property type="entry name" value="Sigma3 and sigma4 domains of RNA polymerase sigma factors"/>
    <property type="match status" value="2"/>
</dbReference>
<dbReference type="Gene3D" id="1.10.10.10">
    <property type="entry name" value="Winged helix-like DNA-binding domain superfamily/Winged helix DNA-binding domain"/>
    <property type="match status" value="2"/>
</dbReference>
<keyword evidence="9" id="KW-1185">Reference proteome</keyword>
<dbReference type="eggNOG" id="COG0568">
    <property type="taxonomic scope" value="Bacteria"/>
</dbReference>
<dbReference type="InterPro" id="IPR013325">
    <property type="entry name" value="RNA_pol_sigma_r2"/>
</dbReference>
<dbReference type="Pfam" id="PF04539">
    <property type="entry name" value="Sigma70_r3"/>
    <property type="match status" value="1"/>
</dbReference>